<dbReference type="EC" id="3.1.11.-" evidence="2"/>
<dbReference type="InterPro" id="IPR003034">
    <property type="entry name" value="SAP_dom"/>
</dbReference>
<dbReference type="OrthoDB" id="256590at2"/>
<accession>A0A377Q5C7</accession>
<dbReference type="SUPFAM" id="SSF68906">
    <property type="entry name" value="SAP domain"/>
    <property type="match status" value="1"/>
</dbReference>
<sequence length="319" mass="36334">MNLNDLPPLKAGFFDSPEDLYHSDCRALSRSDLLIVDQWGTAYLKHKWDSNTSTKRTPAMAFGSAFHKAVLEPLKFADQYCQEPARPNGYANSAEELKQRCKDAGLAISGAKADLIDRILEVDPYFQTWDQRREQLIGKKEVISHEDWDLISGMQIALQTNPVFEAIREGSVFEQSMYWQDADTGMWLKGRVDMMNPELGYIIVDPKTAADPRPHRFLYEADDKGYDMQAAMYVDGVKAITGEVPPFIFAVVHKEAPHAVYMYEVDSRYIEQGRDKYKSALQQIKQSQLTNHWPTTPRNIKSLEGLIALAPITRRKKIG</sequence>
<evidence type="ECO:0000313" key="2">
    <source>
        <dbReference type="EMBL" id="STQ90022.1"/>
    </source>
</evidence>
<evidence type="ECO:0000313" key="5">
    <source>
        <dbReference type="Proteomes" id="UP000295794"/>
    </source>
</evidence>
<dbReference type="Pfam" id="PF12684">
    <property type="entry name" value="DUF3799"/>
    <property type="match status" value="1"/>
</dbReference>
<dbReference type="Proteomes" id="UP000255108">
    <property type="component" value="Unassembled WGS sequence"/>
</dbReference>
<evidence type="ECO:0000313" key="3">
    <source>
        <dbReference type="EMBL" id="TCU84556.1"/>
    </source>
</evidence>
<dbReference type="Gene3D" id="3.90.320.10">
    <property type="match status" value="1"/>
</dbReference>
<gene>
    <name evidence="2" type="primary">recE</name>
    <name evidence="3" type="ORF">EV682_10981</name>
    <name evidence="2" type="ORF">NCTC11159_01080</name>
</gene>
<evidence type="ECO:0000259" key="1">
    <source>
        <dbReference type="PROSITE" id="PS50800"/>
    </source>
</evidence>
<dbReference type="Proteomes" id="UP000295794">
    <property type="component" value="Unassembled WGS sequence"/>
</dbReference>
<dbReference type="EMBL" id="SMBT01000009">
    <property type="protein sequence ID" value="TCU84556.1"/>
    <property type="molecule type" value="Genomic_DNA"/>
</dbReference>
<feature type="domain" description="SAP" evidence="1">
    <location>
        <begin position="89"/>
        <end position="123"/>
    </location>
</feature>
<dbReference type="RefSeq" id="WP_115226408.1">
    <property type="nucleotide sequence ID" value="NZ_CAWOLO010000009.1"/>
</dbReference>
<reference evidence="2 4" key="1">
    <citation type="submission" date="2018-06" db="EMBL/GenBank/DDBJ databases">
        <authorList>
            <consortium name="Pathogen Informatics"/>
            <person name="Doyle S."/>
        </authorList>
    </citation>
    <scope>NUCLEOTIDE SEQUENCE [LARGE SCALE GENOMIC DNA]</scope>
    <source>
        <strain evidence="2 4">NCTC11159</strain>
    </source>
</reference>
<reference evidence="3 5" key="2">
    <citation type="submission" date="2019-03" db="EMBL/GenBank/DDBJ databases">
        <title>Genomic Encyclopedia of Type Strains, Phase IV (KMG-IV): sequencing the most valuable type-strain genomes for metagenomic binning, comparative biology and taxonomic classification.</title>
        <authorList>
            <person name="Goeker M."/>
        </authorList>
    </citation>
    <scope>NUCLEOTIDE SEQUENCE [LARGE SCALE GENOMIC DNA]</scope>
    <source>
        <strain evidence="3 5">DSM 3764</strain>
    </source>
</reference>
<dbReference type="InterPro" id="IPR024432">
    <property type="entry name" value="Put_RecE_PDDEXK-like_dom"/>
</dbReference>
<name>A0A377Q5C7_9NEIS</name>
<evidence type="ECO:0000313" key="4">
    <source>
        <dbReference type="Proteomes" id="UP000255108"/>
    </source>
</evidence>
<keyword evidence="5" id="KW-1185">Reference proteome</keyword>
<organism evidence="2 4">
    <name type="scientific">Iodobacter fluviatilis</name>
    <dbReference type="NCBI Taxonomy" id="537"/>
    <lineage>
        <taxon>Bacteria</taxon>
        <taxon>Pseudomonadati</taxon>
        <taxon>Pseudomonadota</taxon>
        <taxon>Betaproteobacteria</taxon>
        <taxon>Neisseriales</taxon>
        <taxon>Chitinibacteraceae</taxon>
        <taxon>Iodobacter</taxon>
    </lineage>
</organism>
<dbReference type="GO" id="GO:0016787">
    <property type="term" value="F:hydrolase activity"/>
    <property type="evidence" value="ECO:0007669"/>
    <property type="project" value="UniProtKB-KW"/>
</dbReference>
<dbReference type="EMBL" id="UGHR01000001">
    <property type="protein sequence ID" value="STQ90022.1"/>
    <property type="molecule type" value="Genomic_DNA"/>
</dbReference>
<keyword evidence="2" id="KW-0378">Hydrolase</keyword>
<proteinExistence type="predicted"/>
<dbReference type="AlphaFoldDB" id="A0A377Q5C7"/>
<protein>
    <submittedName>
        <fullName evidence="2">Exodeoxyribonuclease 8</fullName>
        <ecNumber evidence="2">3.1.11.-</ecNumber>
    </submittedName>
    <submittedName>
        <fullName evidence="3">SAP domain-containing protein</fullName>
    </submittedName>
</protein>
<dbReference type="Gene3D" id="1.10.720.30">
    <property type="entry name" value="SAP domain"/>
    <property type="match status" value="1"/>
</dbReference>
<dbReference type="InterPro" id="IPR036361">
    <property type="entry name" value="SAP_dom_sf"/>
</dbReference>
<dbReference type="InterPro" id="IPR011604">
    <property type="entry name" value="PDDEXK-like_dom_sf"/>
</dbReference>
<dbReference type="PROSITE" id="PS50800">
    <property type="entry name" value="SAP"/>
    <property type="match status" value="1"/>
</dbReference>